<protein>
    <submittedName>
        <fullName evidence="1">Uncharacterized protein</fullName>
    </submittedName>
</protein>
<geneLocation type="plasmid" evidence="1">
    <name>pArsFIN2</name>
</geneLocation>
<dbReference type="EMBL" id="CP123524">
    <property type="protein sequence ID" value="WGM07958.1"/>
    <property type="molecule type" value="Genomic_DNA"/>
</dbReference>
<reference evidence="2" key="2">
    <citation type="submission" date="2023-04" db="EMBL/GenBank/DDBJ databases">
        <title>Genome dynamics across the evolutionary transition to endosymbiosis.</title>
        <authorList>
            <person name="Siozios S."/>
            <person name="Nadal-Jimenez P."/>
            <person name="Azagi T."/>
            <person name="Sprong H."/>
            <person name="Frost C.L."/>
            <person name="Parratt S.R."/>
            <person name="Taylor G."/>
            <person name="Brettell L."/>
            <person name="Lew K.C."/>
            <person name="Croft L."/>
            <person name="King K.C."/>
            <person name="Brockhurst M.A."/>
            <person name="Hypsa V."/>
            <person name="Novakova E."/>
            <person name="Darby A.C."/>
            <person name="Hurst G.D.D."/>
        </authorList>
    </citation>
    <scope>NUCLEOTIDE SEQUENCE</scope>
    <source>
        <strain evidence="2">ANv_CAN</strain>
        <plasmid evidence="2">paNv_CAN1</plasmid>
    </source>
</reference>
<evidence type="ECO:0000313" key="1">
    <source>
        <dbReference type="EMBL" id="QBY45703.1"/>
    </source>
</evidence>
<evidence type="ECO:0000313" key="2">
    <source>
        <dbReference type="EMBL" id="WGM07958.1"/>
    </source>
</evidence>
<keyword evidence="1" id="KW-0614">Plasmid</keyword>
<dbReference type="Proteomes" id="UP001177592">
    <property type="component" value="Plasmid paNv_CAN1"/>
</dbReference>
<geneLocation type="plasmid" evidence="3">
    <name>parsfin2</name>
</geneLocation>
<dbReference type="RefSeq" id="WP_135678334.1">
    <property type="nucleotide sequence ID" value="NZ_CP038614.1"/>
</dbReference>
<name>A0A4V1BXH4_9GAMM</name>
<dbReference type="Proteomes" id="UP000295134">
    <property type="component" value="Plasmid pArsFIN2"/>
</dbReference>
<evidence type="ECO:0000313" key="3">
    <source>
        <dbReference type="Proteomes" id="UP000295134"/>
    </source>
</evidence>
<reference evidence="1 3" key="1">
    <citation type="submission" date="2019-03" db="EMBL/GenBank/DDBJ databases">
        <title>Long-read sequencing reveals hyperdense prophage content in a complex bacterial symbiont genome.</title>
        <authorList>
            <person name="Frost C.L."/>
            <person name="Siozios S."/>
            <person name="Nadal-Jimenez P."/>
            <person name="Brockhurst M.A."/>
            <person name="King K.C."/>
            <person name="Darby A.C."/>
            <person name="Hurst G.D.D."/>
        </authorList>
    </citation>
    <scope>NUCLEOTIDE SEQUENCE [LARGE SCALE GENOMIC DNA]</scope>
    <source>
        <strain evidence="1 3">FIN</strain>
        <plasmid evidence="1">pArsFIN2</plasmid>
        <plasmid evidence="3">parsfin2</plasmid>
    </source>
</reference>
<accession>A0A4V1BXH4</accession>
<dbReference type="GeneID" id="39751971"/>
<sequence>MRIKFNGRWNKQSLKKAICEAIEELQFYDIKFLSGVNLYFHGENINFDKIEIRNENDDPVMFIYDNHIPVIKPRKKKRRKAPVISLADFKINKQQKDKL</sequence>
<proteinExistence type="predicted"/>
<dbReference type="EMBL" id="CP038614">
    <property type="protein sequence ID" value="QBY45703.1"/>
    <property type="molecule type" value="Genomic_DNA"/>
</dbReference>
<organism evidence="1 3">
    <name type="scientific">Arsenophonus nasoniae</name>
    <name type="common">son-killer infecting Nasonia vitripennis</name>
    <dbReference type="NCBI Taxonomy" id="638"/>
    <lineage>
        <taxon>Bacteria</taxon>
        <taxon>Pseudomonadati</taxon>
        <taxon>Pseudomonadota</taxon>
        <taxon>Gammaproteobacteria</taxon>
        <taxon>Enterobacterales</taxon>
        <taxon>Morganellaceae</taxon>
        <taxon>Arsenophonus</taxon>
    </lineage>
</organism>
<gene>
    <name evidence="1" type="ORF">ArsFIN_43140</name>
    <name evidence="2" type="ORF">QE258_22135</name>
</gene>
<keyword evidence="4" id="KW-1185">Reference proteome</keyword>
<geneLocation type="plasmid" evidence="2 4">
    <name>paNv_CAN1</name>
</geneLocation>
<dbReference type="AlphaFoldDB" id="A0A4V1BXH4"/>
<evidence type="ECO:0000313" key="4">
    <source>
        <dbReference type="Proteomes" id="UP001177592"/>
    </source>
</evidence>
<dbReference type="KEGG" id="ans:ArsFIN_43140"/>